<dbReference type="AlphaFoldDB" id="C5KA12"/>
<evidence type="ECO:0000256" key="3">
    <source>
        <dbReference type="ARBA" id="ARBA00023136"/>
    </source>
</evidence>
<dbReference type="Pfam" id="PF02991">
    <property type="entry name" value="ATG8"/>
    <property type="match status" value="2"/>
</dbReference>
<comment type="subcellular location">
    <subcellularLocation>
        <location evidence="1">Membrane</location>
    </subcellularLocation>
</comment>
<evidence type="ECO:0000256" key="4">
    <source>
        <dbReference type="ARBA" id="ARBA00023288"/>
    </source>
</evidence>
<protein>
    <recommendedName>
        <fullName evidence="6">Autophagy-related protein</fullName>
    </recommendedName>
</protein>
<dbReference type="EMBL" id="GG671578">
    <property type="protein sequence ID" value="EER18681.1"/>
    <property type="molecule type" value="Genomic_DNA"/>
</dbReference>
<gene>
    <name evidence="7" type="ORF">Pmar_PMAR017895</name>
</gene>
<dbReference type="Proteomes" id="UP000007800">
    <property type="component" value="Unassembled WGS sequence"/>
</dbReference>
<accession>C5KA12</accession>
<sequence length="139" mass="15675">MPSNSSPMQDAIPFDRRLAEARRILQKYPDRVPVIVERAERSDLPEIEKKKFLVPGTMLCGEFKYIVHKHITQAAESNASEGHRGIQGISAEQTIYLFVKKKTPRTGSMMSELYDAHKDEDGFLYLTYSAENTLGGGVK</sequence>
<evidence type="ECO:0000256" key="5">
    <source>
        <dbReference type="PIRSR" id="PIRSR604241-50"/>
    </source>
</evidence>
<dbReference type="OMA" id="KNQIRAK"/>
<dbReference type="FunCoup" id="C5KA12">
    <property type="interactions" value="362"/>
</dbReference>
<evidence type="ECO:0000256" key="6">
    <source>
        <dbReference type="RuleBase" id="RU004384"/>
    </source>
</evidence>
<organism evidence="8">
    <name type="scientific">Perkinsus marinus (strain ATCC 50983 / TXsc)</name>
    <dbReference type="NCBI Taxonomy" id="423536"/>
    <lineage>
        <taxon>Eukaryota</taxon>
        <taxon>Sar</taxon>
        <taxon>Alveolata</taxon>
        <taxon>Perkinsozoa</taxon>
        <taxon>Perkinsea</taxon>
        <taxon>Perkinsida</taxon>
        <taxon>Perkinsidae</taxon>
        <taxon>Perkinsus</taxon>
    </lineage>
</organism>
<dbReference type="InterPro" id="IPR029071">
    <property type="entry name" value="Ubiquitin-like_domsf"/>
</dbReference>
<keyword evidence="6" id="KW-0072">Autophagy</keyword>
<keyword evidence="4 5" id="KW-0449">Lipoprotein</keyword>
<keyword evidence="8" id="KW-1185">Reference proteome</keyword>
<dbReference type="GeneID" id="9048823"/>
<keyword evidence="3" id="KW-0472">Membrane</keyword>
<dbReference type="OrthoDB" id="6738456at2759"/>
<evidence type="ECO:0000313" key="7">
    <source>
        <dbReference type="EMBL" id="EER18681.1"/>
    </source>
</evidence>
<evidence type="ECO:0000256" key="2">
    <source>
        <dbReference type="ARBA" id="ARBA00007293"/>
    </source>
</evidence>
<dbReference type="InterPro" id="IPR004241">
    <property type="entry name" value="Atg8-like"/>
</dbReference>
<feature type="lipid moiety-binding region" description="Phosphatidylserine amidated glycine; alternate" evidence="5">
    <location>
        <position position="135"/>
    </location>
</feature>
<dbReference type="SUPFAM" id="SSF54236">
    <property type="entry name" value="Ubiquitin-like"/>
    <property type="match status" value="1"/>
</dbReference>
<dbReference type="PANTHER" id="PTHR10969">
    <property type="entry name" value="MICROTUBULE-ASSOCIATED PROTEINS 1A/1B LIGHT CHAIN 3-RELATED"/>
    <property type="match status" value="1"/>
</dbReference>
<name>C5KA12_PERM5</name>
<dbReference type="GO" id="GO:0016020">
    <property type="term" value="C:membrane"/>
    <property type="evidence" value="ECO:0007669"/>
    <property type="project" value="UniProtKB-SubCell"/>
</dbReference>
<reference evidence="7 8" key="1">
    <citation type="submission" date="2008-07" db="EMBL/GenBank/DDBJ databases">
        <authorList>
            <person name="El-Sayed N."/>
            <person name="Caler E."/>
            <person name="Inman J."/>
            <person name="Amedeo P."/>
            <person name="Hass B."/>
            <person name="Wortman J."/>
        </authorList>
    </citation>
    <scope>NUCLEOTIDE SEQUENCE [LARGE SCALE GENOMIC DNA]</scope>
    <source>
        <strain evidence="8">ATCC 50983 / TXsc</strain>
    </source>
</reference>
<dbReference type="InParanoid" id="C5KA12"/>
<dbReference type="RefSeq" id="XP_002786885.1">
    <property type="nucleotide sequence ID" value="XM_002786839.1"/>
</dbReference>
<dbReference type="Gene3D" id="3.10.20.90">
    <property type="entry name" value="Phosphatidylinositol 3-kinase Catalytic Subunit, Chain A, domain 1"/>
    <property type="match status" value="1"/>
</dbReference>
<evidence type="ECO:0000313" key="8">
    <source>
        <dbReference type="Proteomes" id="UP000007800"/>
    </source>
</evidence>
<dbReference type="GO" id="GO:0006914">
    <property type="term" value="P:autophagy"/>
    <property type="evidence" value="ECO:0007669"/>
    <property type="project" value="UniProtKB-KW"/>
</dbReference>
<evidence type="ECO:0000256" key="1">
    <source>
        <dbReference type="ARBA" id="ARBA00004370"/>
    </source>
</evidence>
<comment type="similarity">
    <text evidence="2 6">Belongs to the ATG8 family.</text>
</comment>
<proteinExistence type="inferred from homology"/>